<keyword evidence="2" id="KW-0472">Membrane</keyword>
<gene>
    <name evidence="3" type="ORF">GC093_21195</name>
</gene>
<dbReference type="AlphaFoldDB" id="A0A972K485"/>
<keyword evidence="2" id="KW-1133">Transmembrane helix</keyword>
<feature type="compositionally biased region" description="Polar residues" evidence="1">
    <location>
        <begin position="66"/>
        <end position="79"/>
    </location>
</feature>
<proteinExistence type="predicted"/>
<keyword evidence="4" id="KW-1185">Reference proteome</keyword>
<organism evidence="3 4">
    <name type="scientific">Paenibacillus foliorum</name>
    <dbReference type="NCBI Taxonomy" id="2654974"/>
    <lineage>
        <taxon>Bacteria</taxon>
        <taxon>Bacillati</taxon>
        <taxon>Bacillota</taxon>
        <taxon>Bacilli</taxon>
        <taxon>Bacillales</taxon>
        <taxon>Paenibacillaceae</taxon>
        <taxon>Paenibacillus</taxon>
    </lineage>
</organism>
<feature type="transmembrane region" description="Helical" evidence="2">
    <location>
        <begin position="131"/>
        <end position="151"/>
    </location>
</feature>
<accession>A0A972K485</accession>
<evidence type="ECO:0000313" key="4">
    <source>
        <dbReference type="Proteomes" id="UP000641588"/>
    </source>
</evidence>
<reference evidence="3" key="1">
    <citation type="submission" date="2019-10" db="EMBL/GenBank/DDBJ databases">
        <title>Description of Paenibacillus glebae sp. nov.</title>
        <authorList>
            <person name="Carlier A."/>
            <person name="Qi S."/>
        </authorList>
    </citation>
    <scope>NUCLEOTIDE SEQUENCE</scope>
    <source>
        <strain evidence="3">LMG 31456</strain>
    </source>
</reference>
<name>A0A972K485_9BACL</name>
<evidence type="ECO:0000313" key="3">
    <source>
        <dbReference type="EMBL" id="NOU95722.1"/>
    </source>
</evidence>
<keyword evidence="2" id="KW-0812">Transmembrane</keyword>
<dbReference type="Proteomes" id="UP000641588">
    <property type="component" value="Unassembled WGS sequence"/>
</dbReference>
<sequence>MDIRRIVSILFGLFLLLQVPITELYAAAAAPSVNAEDESYIESKAYRSGRGSYRSPAGGYTGGNRSGINPGNNAGQTTRRPGVNEPANRTPGASTGRFGSFFGGLAAGTLLGSILNPFGFGGYGGAGMGGGFSLIGILFWAVIIYMAYRVLRRLFGGTRQ</sequence>
<evidence type="ECO:0000256" key="1">
    <source>
        <dbReference type="SAM" id="MobiDB-lite"/>
    </source>
</evidence>
<feature type="region of interest" description="Disordered" evidence="1">
    <location>
        <begin position="49"/>
        <end position="90"/>
    </location>
</feature>
<dbReference type="RefSeq" id="WP_171653945.1">
    <property type="nucleotide sequence ID" value="NZ_WHOD01000079.1"/>
</dbReference>
<evidence type="ECO:0000256" key="2">
    <source>
        <dbReference type="SAM" id="Phobius"/>
    </source>
</evidence>
<protein>
    <submittedName>
        <fullName evidence="3">Uncharacterized protein</fullName>
    </submittedName>
</protein>
<dbReference type="EMBL" id="WHOD01000079">
    <property type="protein sequence ID" value="NOU95722.1"/>
    <property type="molecule type" value="Genomic_DNA"/>
</dbReference>
<comment type="caution">
    <text evidence="3">The sequence shown here is derived from an EMBL/GenBank/DDBJ whole genome shotgun (WGS) entry which is preliminary data.</text>
</comment>